<name>A0A1L3ZZ63_9SPHN</name>
<evidence type="ECO:0008006" key="5">
    <source>
        <dbReference type="Google" id="ProtNLM"/>
    </source>
</evidence>
<keyword evidence="4" id="KW-1185">Reference proteome</keyword>
<organism evidence="3 4">
    <name type="scientific">Tardibacter chloracetimidivorans</name>
    <dbReference type="NCBI Taxonomy" id="1921510"/>
    <lineage>
        <taxon>Bacteria</taxon>
        <taxon>Pseudomonadati</taxon>
        <taxon>Pseudomonadota</taxon>
        <taxon>Alphaproteobacteria</taxon>
        <taxon>Sphingomonadales</taxon>
        <taxon>Sphingomonadaceae</taxon>
        <taxon>Tardibacter</taxon>
    </lineage>
</organism>
<dbReference type="SMART" id="SM00701">
    <property type="entry name" value="PGRP"/>
    <property type="match status" value="1"/>
</dbReference>
<dbReference type="GO" id="GO:0008270">
    <property type="term" value="F:zinc ion binding"/>
    <property type="evidence" value="ECO:0007669"/>
    <property type="project" value="InterPro"/>
</dbReference>
<dbReference type="Gene3D" id="3.40.80.10">
    <property type="entry name" value="Peptidoglycan recognition protein-like"/>
    <property type="match status" value="1"/>
</dbReference>
<feature type="domain" description="Peptidoglycan recognition protein family" evidence="2">
    <location>
        <begin position="1"/>
        <end position="131"/>
    </location>
</feature>
<reference evidence="4" key="1">
    <citation type="submission" date="2016-11" db="EMBL/GenBank/DDBJ databases">
        <title>Complete Genome Sequence of alachlor-degrading Sphingomonas sp. strain JJ-A5.</title>
        <authorList>
            <person name="Lee H."/>
            <person name="Ka J.-O."/>
        </authorList>
    </citation>
    <scope>NUCLEOTIDE SEQUENCE [LARGE SCALE GENOMIC DNA]</scope>
    <source>
        <strain evidence="4">JJ-A5</strain>
    </source>
</reference>
<dbReference type="KEGG" id="sphj:BSL82_03910"/>
<dbReference type="EMBL" id="CP018221">
    <property type="protein sequence ID" value="API60926.1"/>
    <property type="molecule type" value="Genomic_DNA"/>
</dbReference>
<accession>A0A1L3ZZ63</accession>
<dbReference type="InterPro" id="IPR006619">
    <property type="entry name" value="PGRP_domain_met/bac"/>
</dbReference>
<dbReference type="CDD" id="cd06583">
    <property type="entry name" value="PGRP"/>
    <property type="match status" value="1"/>
</dbReference>
<dbReference type="AlphaFoldDB" id="A0A1L3ZZ63"/>
<dbReference type="SMART" id="SM00644">
    <property type="entry name" value="Ami_2"/>
    <property type="match status" value="1"/>
</dbReference>
<dbReference type="OrthoDB" id="8754850at2"/>
<dbReference type="GO" id="GO:0008745">
    <property type="term" value="F:N-acetylmuramoyl-L-alanine amidase activity"/>
    <property type="evidence" value="ECO:0007669"/>
    <property type="project" value="InterPro"/>
</dbReference>
<feature type="domain" description="N-acetylmuramoyl-L-alanine amidase" evidence="1">
    <location>
        <begin position="5"/>
        <end position="139"/>
    </location>
</feature>
<dbReference type="GO" id="GO:0009253">
    <property type="term" value="P:peptidoglycan catabolic process"/>
    <property type="evidence" value="ECO:0007669"/>
    <property type="project" value="InterPro"/>
</dbReference>
<sequence length="149" mass="16357">MFAWPKGRPVRPRPHTRFIAVHCAATPEGKHFDATDIDGWHLKQGWAGIGYHYVVHLNGSIETGRPEGAIGSHVAGHNSEALSVVYIGGVDRDGHPKDTRTPEQKDALKQLLRSLKAKYKGAVIQGHRDFPKVAKACPSFDAKAEYANL</sequence>
<dbReference type="SUPFAM" id="SSF55846">
    <property type="entry name" value="N-acetylmuramoyl-L-alanine amidase-like"/>
    <property type="match status" value="1"/>
</dbReference>
<protein>
    <recommendedName>
        <fullName evidence="5">N-acetylmuramoyl-L-alanine amidase</fullName>
    </recommendedName>
</protein>
<evidence type="ECO:0000259" key="2">
    <source>
        <dbReference type="SMART" id="SM00701"/>
    </source>
</evidence>
<dbReference type="InterPro" id="IPR002502">
    <property type="entry name" value="Amidase_domain"/>
</dbReference>
<evidence type="ECO:0000259" key="1">
    <source>
        <dbReference type="SMART" id="SM00644"/>
    </source>
</evidence>
<evidence type="ECO:0000313" key="3">
    <source>
        <dbReference type="EMBL" id="API60926.1"/>
    </source>
</evidence>
<dbReference type="STRING" id="1921510.BSL82_03910"/>
<dbReference type="Pfam" id="PF01510">
    <property type="entry name" value="Amidase_2"/>
    <property type="match status" value="1"/>
</dbReference>
<proteinExistence type="predicted"/>
<evidence type="ECO:0000313" key="4">
    <source>
        <dbReference type="Proteomes" id="UP000182063"/>
    </source>
</evidence>
<dbReference type="Proteomes" id="UP000182063">
    <property type="component" value="Chromosome"/>
</dbReference>
<gene>
    <name evidence="3" type="ORF">BSL82_03910</name>
</gene>
<dbReference type="InterPro" id="IPR036505">
    <property type="entry name" value="Amidase/PGRP_sf"/>
</dbReference>